<dbReference type="InterPro" id="IPR036390">
    <property type="entry name" value="WH_DNA-bd_sf"/>
</dbReference>
<dbReference type="SMART" id="SM00866">
    <property type="entry name" value="UTRA"/>
    <property type="match status" value="1"/>
</dbReference>
<dbReference type="PRINTS" id="PR00035">
    <property type="entry name" value="HTHGNTR"/>
</dbReference>
<keyword evidence="2" id="KW-0238">DNA-binding</keyword>
<protein>
    <submittedName>
        <fullName evidence="5">GntR family transcriptional regulator</fullName>
    </submittedName>
</protein>
<evidence type="ECO:0000256" key="1">
    <source>
        <dbReference type="ARBA" id="ARBA00023015"/>
    </source>
</evidence>
<dbReference type="Gene3D" id="3.40.1410.10">
    <property type="entry name" value="Chorismate lyase-like"/>
    <property type="match status" value="1"/>
</dbReference>
<keyword evidence="3" id="KW-0804">Transcription</keyword>
<evidence type="ECO:0000259" key="4">
    <source>
        <dbReference type="PROSITE" id="PS50949"/>
    </source>
</evidence>
<keyword evidence="6" id="KW-1185">Reference proteome</keyword>
<dbReference type="FunFam" id="1.10.10.10:FF:000079">
    <property type="entry name" value="GntR family transcriptional regulator"/>
    <property type="match status" value="1"/>
</dbReference>
<organism evidence="5 6">
    <name type="scientific">Longibaculum muris</name>
    <dbReference type="NCBI Taxonomy" id="1796628"/>
    <lineage>
        <taxon>Bacteria</taxon>
        <taxon>Bacillati</taxon>
        <taxon>Bacillota</taxon>
        <taxon>Erysipelotrichia</taxon>
        <taxon>Erysipelotrichales</taxon>
        <taxon>Coprobacillaceae</taxon>
        <taxon>Longibaculum</taxon>
    </lineage>
</organism>
<dbReference type="GO" id="GO:0003700">
    <property type="term" value="F:DNA-binding transcription factor activity"/>
    <property type="evidence" value="ECO:0007669"/>
    <property type="project" value="InterPro"/>
</dbReference>
<dbReference type="PROSITE" id="PS50949">
    <property type="entry name" value="HTH_GNTR"/>
    <property type="match status" value="1"/>
</dbReference>
<dbReference type="GO" id="GO:0045892">
    <property type="term" value="P:negative regulation of DNA-templated transcription"/>
    <property type="evidence" value="ECO:0007669"/>
    <property type="project" value="TreeGrafter"/>
</dbReference>
<evidence type="ECO:0000313" key="5">
    <source>
        <dbReference type="EMBL" id="TCV91232.1"/>
    </source>
</evidence>
<proteinExistence type="predicted"/>
<dbReference type="SMART" id="SM00345">
    <property type="entry name" value="HTH_GNTR"/>
    <property type="match status" value="1"/>
</dbReference>
<dbReference type="AlphaFoldDB" id="A0A4R3YGY8"/>
<evidence type="ECO:0000256" key="3">
    <source>
        <dbReference type="ARBA" id="ARBA00023163"/>
    </source>
</evidence>
<dbReference type="InterPro" id="IPR000524">
    <property type="entry name" value="Tscrpt_reg_HTH_GntR"/>
</dbReference>
<name>A0A4R3YGY8_9FIRM</name>
<dbReference type="InterPro" id="IPR050679">
    <property type="entry name" value="Bact_HTH_transcr_reg"/>
</dbReference>
<dbReference type="Gene3D" id="1.10.10.10">
    <property type="entry name" value="Winged helix-like DNA-binding domain superfamily/Winged helix DNA-binding domain"/>
    <property type="match status" value="1"/>
</dbReference>
<dbReference type="SUPFAM" id="SSF64288">
    <property type="entry name" value="Chorismate lyase-like"/>
    <property type="match status" value="1"/>
</dbReference>
<gene>
    <name evidence="5" type="ORF">EDD60_13314</name>
</gene>
<dbReference type="InterPro" id="IPR011663">
    <property type="entry name" value="UTRA"/>
</dbReference>
<feature type="domain" description="HTH gntR-type" evidence="4">
    <location>
        <begin position="11"/>
        <end position="79"/>
    </location>
</feature>
<dbReference type="RefSeq" id="WP_066450533.1">
    <property type="nucleotide sequence ID" value="NZ_JANKBF010000028.1"/>
</dbReference>
<dbReference type="InterPro" id="IPR036388">
    <property type="entry name" value="WH-like_DNA-bd_sf"/>
</dbReference>
<evidence type="ECO:0000256" key="2">
    <source>
        <dbReference type="ARBA" id="ARBA00023125"/>
    </source>
</evidence>
<dbReference type="InterPro" id="IPR028978">
    <property type="entry name" value="Chorismate_lyase_/UTRA_dom_sf"/>
</dbReference>
<sequence>MKSNIKIGNDLPLYEQMKEVILKQIESGELKAGDKILSEAQFQKEFHVSRITVRKAIEALVKEGYLMKIQGKGTFVKKHNQSLQQCLSLTDLCQIQGRSLTSEIISCQKCDVKKENLQFFSHQQNIEIVRLRKVDGVVIMLETTYFPLEDDFLLNEDLSHSLYQLLNQYHIYPDHKGLNEVSISKLTPLQAQLFNVQNDMNVIHHRGVIYDENHRFIHAVEEYVRVDLPDLFKYYL</sequence>
<dbReference type="EMBL" id="SMCQ01000033">
    <property type="protein sequence ID" value="TCV91232.1"/>
    <property type="molecule type" value="Genomic_DNA"/>
</dbReference>
<reference evidence="5 6" key="1">
    <citation type="submission" date="2019-03" db="EMBL/GenBank/DDBJ databases">
        <title>Genomic Encyclopedia of Type Strains, Phase IV (KMG-IV): sequencing the most valuable type-strain genomes for metagenomic binning, comparative biology and taxonomic classification.</title>
        <authorList>
            <person name="Goeker M."/>
        </authorList>
    </citation>
    <scope>NUCLEOTIDE SEQUENCE [LARGE SCALE GENOMIC DNA]</scope>
    <source>
        <strain evidence="5 6">DSM 29487</strain>
    </source>
</reference>
<dbReference type="CDD" id="cd07377">
    <property type="entry name" value="WHTH_GntR"/>
    <property type="match status" value="1"/>
</dbReference>
<dbReference type="PANTHER" id="PTHR44846:SF1">
    <property type="entry name" value="MANNOSYL-D-GLYCERATE TRANSPORT_METABOLISM SYSTEM REPRESSOR MNGR-RELATED"/>
    <property type="match status" value="1"/>
</dbReference>
<dbReference type="GeneID" id="98916733"/>
<comment type="caution">
    <text evidence="5">The sequence shown here is derived from an EMBL/GenBank/DDBJ whole genome shotgun (WGS) entry which is preliminary data.</text>
</comment>
<dbReference type="PANTHER" id="PTHR44846">
    <property type="entry name" value="MANNOSYL-D-GLYCERATE TRANSPORT/METABOLISM SYSTEM REPRESSOR MNGR-RELATED"/>
    <property type="match status" value="1"/>
</dbReference>
<dbReference type="Proteomes" id="UP000295515">
    <property type="component" value="Unassembled WGS sequence"/>
</dbReference>
<keyword evidence="1" id="KW-0805">Transcription regulation</keyword>
<evidence type="ECO:0000313" key="6">
    <source>
        <dbReference type="Proteomes" id="UP000295515"/>
    </source>
</evidence>
<dbReference type="SUPFAM" id="SSF46785">
    <property type="entry name" value="Winged helix' DNA-binding domain"/>
    <property type="match status" value="1"/>
</dbReference>
<dbReference type="Pfam" id="PF07702">
    <property type="entry name" value="UTRA"/>
    <property type="match status" value="1"/>
</dbReference>
<dbReference type="Pfam" id="PF00392">
    <property type="entry name" value="GntR"/>
    <property type="match status" value="1"/>
</dbReference>
<accession>A0A4R3YGY8</accession>
<dbReference type="GO" id="GO:0003677">
    <property type="term" value="F:DNA binding"/>
    <property type="evidence" value="ECO:0007669"/>
    <property type="project" value="UniProtKB-KW"/>
</dbReference>